<sequence length="100" mass="11314">MIAAFFGFYQKDEVLLVPVGTLFAFPQLRQSMPGALLDLVQQHHWLCWPLPLFSPPIAIDGLPSRSVLSFLTEAAEKSQNHSCDPLFEAFPMQDHRKTKC</sequence>
<evidence type="ECO:0000313" key="2">
    <source>
        <dbReference type="Proteomes" id="UP001148786"/>
    </source>
</evidence>
<dbReference type="AlphaFoldDB" id="A0A9W8N1N1"/>
<evidence type="ECO:0000313" key="1">
    <source>
        <dbReference type="EMBL" id="KAJ3517328.1"/>
    </source>
</evidence>
<dbReference type="EMBL" id="JANKHO010000023">
    <property type="protein sequence ID" value="KAJ3517328.1"/>
    <property type="molecule type" value="Genomic_DNA"/>
</dbReference>
<protein>
    <submittedName>
        <fullName evidence="1">Uncharacterized protein</fullName>
    </submittedName>
</protein>
<organism evidence="1 2">
    <name type="scientific">Agrocybe chaxingu</name>
    <dbReference type="NCBI Taxonomy" id="84603"/>
    <lineage>
        <taxon>Eukaryota</taxon>
        <taxon>Fungi</taxon>
        <taxon>Dikarya</taxon>
        <taxon>Basidiomycota</taxon>
        <taxon>Agaricomycotina</taxon>
        <taxon>Agaricomycetes</taxon>
        <taxon>Agaricomycetidae</taxon>
        <taxon>Agaricales</taxon>
        <taxon>Agaricineae</taxon>
        <taxon>Strophariaceae</taxon>
        <taxon>Agrocybe</taxon>
    </lineage>
</organism>
<dbReference type="OrthoDB" id="2923771at2759"/>
<proteinExistence type="predicted"/>
<accession>A0A9W8N1N1</accession>
<name>A0A9W8N1N1_9AGAR</name>
<gene>
    <name evidence="1" type="ORF">NLJ89_g581</name>
</gene>
<dbReference type="Proteomes" id="UP001148786">
    <property type="component" value="Unassembled WGS sequence"/>
</dbReference>
<keyword evidence="2" id="KW-1185">Reference proteome</keyword>
<reference evidence="1" key="1">
    <citation type="submission" date="2022-07" db="EMBL/GenBank/DDBJ databases">
        <title>Genome Sequence of Agrocybe chaxingu.</title>
        <authorList>
            <person name="Buettner E."/>
        </authorList>
    </citation>
    <scope>NUCLEOTIDE SEQUENCE</scope>
    <source>
        <strain evidence="1">MP-N11</strain>
    </source>
</reference>
<comment type="caution">
    <text evidence="1">The sequence shown here is derived from an EMBL/GenBank/DDBJ whole genome shotgun (WGS) entry which is preliminary data.</text>
</comment>